<proteinExistence type="predicted"/>
<feature type="compositionally biased region" description="Acidic residues" evidence="1">
    <location>
        <begin position="264"/>
        <end position="278"/>
    </location>
</feature>
<name>A0ABD1GNN2_SALDI</name>
<dbReference type="PANTHER" id="PTHR33623:SF5">
    <property type="entry name" value="HISTONE-LYSINE N-METHYLTRANSFERASE SETD1B-LIKE PROTEIN"/>
    <property type="match status" value="1"/>
</dbReference>
<comment type="caution">
    <text evidence="2">The sequence shown here is derived from an EMBL/GenBank/DDBJ whole genome shotgun (WGS) entry which is preliminary data.</text>
</comment>
<keyword evidence="3" id="KW-1185">Reference proteome</keyword>
<evidence type="ECO:0000313" key="3">
    <source>
        <dbReference type="Proteomes" id="UP001567538"/>
    </source>
</evidence>
<evidence type="ECO:0000313" key="2">
    <source>
        <dbReference type="EMBL" id="KAL1545737.1"/>
    </source>
</evidence>
<dbReference type="AlphaFoldDB" id="A0ABD1GNN2"/>
<organism evidence="2 3">
    <name type="scientific">Salvia divinorum</name>
    <name type="common">Maria pastora</name>
    <name type="synonym">Diviner's sage</name>
    <dbReference type="NCBI Taxonomy" id="28513"/>
    <lineage>
        <taxon>Eukaryota</taxon>
        <taxon>Viridiplantae</taxon>
        <taxon>Streptophyta</taxon>
        <taxon>Embryophyta</taxon>
        <taxon>Tracheophyta</taxon>
        <taxon>Spermatophyta</taxon>
        <taxon>Magnoliopsida</taxon>
        <taxon>eudicotyledons</taxon>
        <taxon>Gunneridae</taxon>
        <taxon>Pentapetalae</taxon>
        <taxon>asterids</taxon>
        <taxon>lamiids</taxon>
        <taxon>Lamiales</taxon>
        <taxon>Lamiaceae</taxon>
        <taxon>Nepetoideae</taxon>
        <taxon>Mentheae</taxon>
        <taxon>Salviinae</taxon>
        <taxon>Salvia</taxon>
        <taxon>Salvia subgen. Calosphace</taxon>
    </lineage>
</organism>
<dbReference type="Proteomes" id="UP001567538">
    <property type="component" value="Unassembled WGS sequence"/>
</dbReference>
<evidence type="ECO:0000256" key="1">
    <source>
        <dbReference type="SAM" id="MobiDB-lite"/>
    </source>
</evidence>
<accession>A0ABD1GNN2</accession>
<dbReference type="PANTHER" id="PTHR33623">
    <property type="entry name" value="OS04G0572500 PROTEIN"/>
    <property type="match status" value="1"/>
</dbReference>
<dbReference type="EMBL" id="JBEAFC010000008">
    <property type="protein sequence ID" value="KAL1545737.1"/>
    <property type="molecule type" value="Genomic_DNA"/>
</dbReference>
<gene>
    <name evidence="2" type="ORF">AAHA92_22426</name>
</gene>
<protein>
    <recommendedName>
        <fullName evidence="4">DUF4378 domain-containing protein</fullName>
    </recommendedName>
</protein>
<reference evidence="2 3" key="1">
    <citation type="submission" date="2024-06" db="EMBL/GenBank/DDBJ databases">
        <title>A chromosome level genome sequence of Diviner's sage (Salvia divinorum).</title>
        <authorList>
            <person name="Ford S.A."/>
            <person name="Ro D.-K."/>
            <person name="Ness R.W."/>
            <person name="Phillips M.A."/>
        </authorList>
    </citation>
    <scope>NUCLEOTIDE SEQUENCE [LARGE SCALE GENOMIC DNA]</scope>
    <source>
        <strain evidence="2">SAF-2024a</strain>
        <tissue evidence="2">Leaf</tissue>
    </source>
</reference>
<evidence type="ECO:0008006" key="4">
    <source>
        <dbReference type="Google" id="ProtNLM"/>
    </source>
</evidence>
<sequence>MMAEKAPPPLLHELLKEEQEPFHLKTYIASKQSQLKTLQLRKRRPATTNLCKHACFLSFAASPFLDLPSPAKSPRKSPNAPVFLHFPSLVQAAMRVHKQPRTGFSLLGSFLKRLKNRKRAIEDSHIIKSTQRNQTETAMRLSCSCSNRRLSSADWTENNEEDKSLDFEASTSSRVSDEFCRNNESCFCTSPFRFSLHQSPTSTGRFTPEFSSPPASPRRRAKQAKENSENVQGDEEEEKEQCSPVSVLDPPFDEDDVCERGRADEEEEEDEYEDEEDYDMDCIYENVQRAKQQLMHRLRRFEKLAELDPVELEKKLQVEGSDDEGHVERDGDVPFSPYREQHGAEPFSADMKRLVSDLIVEEKRQMVQSGGSEVKMGRICNRLDSWKEVEFDTVDMMIGLDFNKEFDGWSKYGQQVQETTAEIEVAISLLLIQELTDELLI</sequence>
<feature type="region of interest" description="Disordered" evidence="1">
    <location>
        <begin position="198"/>
        <end position="278"/>
    </location>
</feature>